<proteinExistence type="predicted"/>
<accession>A0A1G4BF05</accession>
<dbReference type="RefSeq" id="XP_022477098.1">
    <property type="nucleotide sequence ID" value="XM_022616501.1"/>
</dbReference>
<evidence type="ECO:0000313" key="2">
    <source>
        <dbReference type="Proteomes" id="UP000176998"/>
    </source>
</evidence>
<dbReference type="AlphaFoldDB" id="A0A1G4BF05"/>
<dbReference type="Proteomes" id="UP000176998">
    <property type="component" value="Unassembled WGS sequence"/>
</dbReference>
<reference evidence="1 2" key="1">
    <citation type="submission" date="2016-09" db="EMBL/GenBank/DDBJ databases">
        <authorList>
            <person name="Capua I."/>
            <person name="De Benedictis P."/>
            <person name="Joannis T."/>
            <person name="Lombin L.H."/>
            <person name="Cattoli G."/>
        </authorList>
    </citation>
    <scope>NUCLEOTIDE SEQUENCE [LARGE SCALE GENOMIC DNA]</scope>
    <source>
        <strain evidence="1 2">IMI 309357</strain>
    </source>
</reference>
<name>A0A1G4BF05_9PEZI</name>
<dbReference type="EMBL" id="MJBS01000032">
    <property type="protein sequence ID" value="OHE99953.1"/>
    <property type="molecule type" value="Genomic_DNA"/>
</dbReference>
<protein>
    <submittedName>
        <fullName evidence="1">Uncharacterized protein</fullName>
    </submittedName>
</protein>
<gene>
    <name evidence="1" type="ORF">CORC01_04854</name>
</gene>
<sequence>MSRGVLLMAPTAPLTTIILQEWDGIAMVRQGRHGHHGSPSRPRAALCRPNWPHTHSLSHVAWIVDSPREHGSSDGRLRPVFSCSGTRPNGHGGALLPAHATSLRYARSRHILDRVALTERRPWGLGLLVNDGLKRSSLGVELEPLVKK</sequence>
<organism evidence="1 2">
    <name type="scientific">Colletotrichum orchidophilum</name>
    <dbReference type="NCBI Taxonomy" id="1209926"/>
    <lineage>
        <taxon>Eukaryota</taxon>
        <taxon>Fungi</taxon>
        <taxon>Dikarya</taxon>
        <taxon>Ascomycota</taxon>
        <taxon>Pezizomycotina</taxon>
        <taxon>Sordariomycetes</taxon>
        <taxon>Hypocreomycetidae</taxon>
        <taxon>Glomerellales</taxon>
        <taxon>Glomerellaceae</taxon>
        <taxon>Colletotrichum</taxon>
    </lineage>
</organism>
<evidence type="ECO:0000313" key="1">
    <source>
        <dbReference type="EMBL" id="OHE99953.1"/>
    </source>
</evidence>
<keyword evidence="2" id="KW-1185">Reference proteome</keyword>
<dbReference type="GeneID" id="34558011"/>
<comment type="caution">
    <text evidence="1">The sequence shown here is derived from an EMBL/GenBank/DDBJ whole genome shotgun (WGS) entry which is preliminary data.</text>
</comment>
<dbReference type="OrthoDB" id="10434504at2759"/>